<dbReference type="EMBL" id="JBHMCF010000057">
    <property type="protein sequence ID" value="MFB9476858.1"/>
    <property type="molecule type" value="Genomic_DNA"/>
</dbReference>
<reference evidence="2 3" key="1">
    <citation type="submission" date="2024-09" db="EMBL/GenBank/DDBJ databases">
        <authorList>
            <person name="Sun Q."/>
            <person name="Mori K."/>
        </authorList>
    </citation>
    <scope>NUCLEOTIDE SEQUENCE [LARGE SCALE GENOMIC DNA]</scope>
    <source>
        <strain evidence="2 3">JCM 3324</strain>
    </source>
</reference>
<sequence length="61" mass="6695">MALGFGRKLTPAEIEANKQMAKSARSVASKWSGKGEQGDEIADAYTQTAERAERRVRRGRA</sequence>
<protein>
    <recommendedName>
        <fullName evidence="4">Antitoxin</fullName>
    </recommendedName>
</protein>
<dbReference type="RefSeq" id="WP_345410225.1">
    <property type="nucleotide sequence ID" value="NZ_BAAAXS010000002.1"/>
</dbReference>
<dbReference type="Proteomes" id="UP001589568">
    <property type="component" value="Unassembled WGS sequence"/>
</dbReference>
<gene>
    <name evidence="2" type="ORF">ACFFR3_45840</name>
</gene>
<evidence type="ECO:0000256" key="1">
    <source>
        <dbReference type="SAM" id="MobiDB-lite"/>
    </source>
</evidence>
<evidence type="ECO:0008006" key="4">
    <source>
        <dbReference type="Google" id="ProtNLM"/>
    </source>
</evidence>
<proteinExistence type="predicted"/>
<accession>A0ABV5P2Q9</accession>
<feature type="region of interest" description="Disordered" evidence="1">
    <location>
        <begin position="1"/>
        <end position="61"/>
    </location>
</feature>
<evidence type="ECO:0000313" key="2">
    <source>
        <dbReference type="EMBL" id="MFB9476858.1"/>
    </source>
</evidence>
<name>A0ABV5P2Q9_9ACTN</name>
<keyword evidence="3" id="KW-1185">Reference proteome</keyword>
<organism evidence="2 3">
    <name type="scientific">Nonomuraea salmonea</name>
    <dbReference type="NCBI Taxonomy" id="46181"/>
    <lineage>
        <taxon>Bacteria</taxon>
        <taxon>Bacillati</taxon>
        <taxon>Actinomycetota</taxon>
        <taxon>Actinomycetes</taxon>
        <taxon>Streptosporangiales</taxon>
        <taxon>Streptosporangiaceae</taxon>
        <taxon>Nonomuraea</taxon>
    </lineage>
</organism>
<evidence type="ECO:0000313" key="3">
    <source>
        <dbReference type="Proteomes" id="UP001589568"/>
    </source>
</evidence>
<comment type="caution">
    <text evidence="2">The sequence shown here is derived from an EMBL/GenBank/DDBJ whole genome shotgun (WGS) entry which is preliminary data.</text>
</comment>